<dbReference type="KEGG" id="ssl:SS1G_07671"/>
<sequence length="212" mass="24060">MFLGVRSINHNLRKCHAQTFDINRPTPSEQITEICVLPSKFHASMHRYPNRVYNFGVTQSMQSSIYDALKRKYNKQSKGNYRRHVHANIVASARESRESNPQLSHAHPQAPSVGHDVVVGGSQDTAWRGVQNHIPPKILLIVDSHIAYERQLRLPIAENDFKIQAISMNITISKKCLGEPSSRNVPIAIFETLACTILINEPKSRNSKREME</sequence>
<dbReference type="Proteomes" id="UP000001312">
    <property type="component" value="Unassembled WGS sequence"/>
</dbReference>
<dbReference type="InParanoid" id="A7EQR8"/>
<dbReference type="GeneID" id="5487367"/>
<dbReference type="AlphaFoldDB" id="A7EQR8"/>
<feature type="region of interest" description="Disordered" evidence="1">
    <location>
        <begin position="93"/>
        <end position="114"/>
    </location>
</feature>
<evidence type="ECO:0000313" key="3">
    <source>
        <dbReference type="Proteomes" id="UP000001312"/>
    </source>
</evidence>
<gene>
    <name evidence="2" type="ORF">SS1G_07671</name>
</gene>
<accession>A7EQR8</accession>
<evidence type="ECO:0000313" key="2">
    <source>
        <dbReference type="EMBL" id="EDN91810.1"/>
    </source>
</evidence>
<dbReference type="EMBL" id="CH476630">
    <property type="protein sequence ID" value="EDN91810.1"/>
    <property type="molecule type" value="Genomic_DNA"/>
</dbReference>
<organism evidence="2 3">
    <name type="scientific">Sclerotinia sclerotiorum (strain ATCC 18683 / 1980 / Ss-1)</name>
    <name type="common">White mold</name>
    <name type="synonym">Whetzelinia sclerotiorum</name>
    <dbReference type="NCBI Taxonomy" id="665079"/>
    <lineage>
        <taxon>Eukaryota</taxon>
        <taxon>Fungi</taxon>
        <taxon>Dikarya</taxon>
        <taxon>Ascomycota</taxon>
        <taxon>Pezizomycotina</taxon>
        <taxon>Leotiomycetes</taxon>
        <taxon>Helotiales</taxon>
        <taxon>Sclerotiniaceae</taxon>
        <taxon>Sclerotinia</taxon>
    </lineage>
</organism>
<dbReference type="RefSeq" id="XP_001591046.1">
    <property type="nucleotide sequence ID" value="XM_001590996.1"/>
</dbReference>
<evidence type="ECO:0000256" key="1">
    <source>
        <dbReference type="SAM" id="MobiDB-lite"/>
    </source>
</evidence>
<protein>
    <submittedName>
        <fullName evidence="2">Uncharacterized protein</fullName>
    </submittedName>
</protein>
<proteinExistence type="predicted"/>
<name>A7EQR8_SCLS1</name>
<reference evidence="3" key="1">
    <citation type="journal article" date="2011" name="PLoS Genet.">
        <title>Genomic analysis of the necrotrophic fungal pathogens Sclerotinia sclerotiorum and Botrytis cinerea.</title>
        <authorList>
            <person name="Amselem J."/>
            <person name="Cuomo C.A."/>
            <person name="van Kan J.A."/>
            <person name="Viaud M."/>
            <person name="Benito E.P."/>
            <person name="Couloux A."/>
            <person name="Coutinho P.M."/>
            <person name="de Vries R.P."/>
            <person name="Dyer P.S."/>
            <person name="Fillinger S."/>
            <person name="Fournier E."/>
            <person name="Gout L."/>
            <person name="Hahn M."/>
            <person name="Kohn L."/>
            <person name="Lapalu N."/>
            <person name="Plummer K.M."/>
            <person name="Pradier J.M."/>
            <person name="Quevillon E."/>
            <person name="Sharon A."/>
            <person name="Simon A."/>
            <person name="ten Have A."/>
            <person name="Tudzynski B."/>
            <person name="Tudzynski P."/>
            <person name="Wincker P."/>
            <person name="Andrew M."/>
            <person name="Anthouard V."/>
            <person name="Beever R.E."/>
            <person name="Beffa R."/>
            <person name="Benoit I."/>
            <person name="Bouzid O."/>
            <person name="Brault B."/>
            <person name="Chen Z."/>
            <person name="Choquer M."/>
            <person name="Collemare J."/>
            <person name="Cotton P."/>
            <person name="Danchin E.G."/>
            <person name="Da Silva C."/>
            <person name="Gautier A."/>
            <person name="Giraud C."/>
            <person name="Giraud T."/>
            <person name="Gonzalez C."/>
            <person name="Grossetete S."/>
            <person name="Guldener U."/>
            <person name="Henrissat B."/>
            <person name="Howlett B.J."/>
            <person name="Kodira C."/>
            <person name="Kretschmer M."/>
            <person name="Lappartient A."/>
            <person name="Leroch M."/>
            <person name="Levis C."/>
            <person name="Mauceli E."/>
            <person name="Neuveglise C."/>
            <person name="Oeser B."/>
            <person name="Pearson M."/>
            <person name="Poulain J."/>
            <person name="Poussereau N."/>
            <person name="Quesneville H."/>
            <person name="Rascle C."/>
            <person name="Schumacher J."/>
            <person name="Segurens B."/>
            <person name="Sexton A."/>
            <person name="Silva E."/>
            <person name="Sirven C."/>
            <person name="Soanes D.M."/>
            <person name="Talbot N.J."/>
            <person name="Templeton M."/>
            <person name="Yandava C."/>
            <person name="Yarden O."/>
            <person name="Zeng Q."/>
            <person name="Rollins J.A."/>
            <person name="Lebrun M.H."/>
            <person name="Dickman M."/>
        </authorList>
    </citation>
    <scope>NUCLEOTIDE SEQUENCE [LARGE SCALE GENOMIC DNA]</scope>
    <source>
        <strain evidence="3">ATCC 18683 / 1980 / Ss-1</strain>
    </source>
</reference>
<keyword evidence="3" id="KW-1185">Reference proteome</keyword>